<dbReference type="RefSeq" id="WP_128673985.1">
    <property type="nucleotide sequence ID" value="NZ_RRCO01000002.1"/>
</dbReference>
<accession>A0A3P3QY95</accession>
<organism evidence="1 2">
    <name type="scientific">Lachnoanaerobaculum gingivalis</name>
    <dbReference type="NCBI Taxonomy" id="2490855"/>
    <lineage>
        <taxon>Bacteria</taxon>
        <taxon>Bacillati</taxon>
        <taxon>Bacillota</taxon>
        <taxon>Clostridia</taxon>
        <taxon>Lachnospirales</taxon>
        <taxon>Lachnospiraceae</taxon>
        <taxon>Lachnoanaerobaculum</taxon>
    </lineage>
</organism>
<reference evidence="1 2" key="1">
    <citation type="submission" date="2018-11" db="EMBL/GenBank/DDBJ databases">
        <title>Genome sequencing of Lachnoanaerobaculum sp. KCOM 2030 (= ChDC B114).</title>
        <authorList>
            <person name="Kook J.-K."/>
            <person name="Park S.-N."/>
            <person name="Lim Y.K."/>
        </authorList>
    </citation>
    <scope>NUCLEOTIDE SEQUENCE [LARGE SCALE GENOMIC DNA]</scope>
    <source>
        <strain evidence="1 2">KCOM 2030</strain>
    </source>
</reference>
<dbReference type="Proteomes" id="UP000272490">
    <property type="component" value="Unassembled WGS sequence"/>
</dbReference>
<dbReference type="AlphaFoldDB" id="A0A3P3QY95"/>
<evidence type="ECO:0000313" key="2">
    <source>
        <dbReference type="Proteomes" id="UP000272490"/>
    </source>
</evidence>
<name>A0A3P3QY95_9FIRM</name>
<keyword evidence="2" id="KW-1185">Reference proteome</keyword>
<evidence type="ECO:0000313" key="1">
    <source>
        <dbReference type="EMBL" id="RRJ26217.1"/>
    </source>
</evidence>
<gene>
    <name evidence="1" type="ORF">EHV10_06785</name>
</gene>
<dbReference type="EMBL" id="RRCO01000002">
    <property type="protein sequence ID" value="RRJ26217.1"/>
    <property type="molecule type" value="Genomic_DNA"/>
</dbReference>
<sequence length="161" mass="19224">MGASASMFRKGKYVTEKDLDIIIDIFTEMGFYSSNKLNITSGERVYSTVSFFNDESIRKWDENEFDSLDDNDNIRIYFFPNVEIELGEYIPSMGEEVPDFLYFEDISGRGRLLLEFLHRYFKLFPEDVFMEMHFYTKDDIDKLYAKVPWNETWMYEDPGTF</sequence>
<protein>
    <submittedName>
        <fullName evidence="1">Uncharacterized protein</fullName>
    </submittedName>
</protein>
<proteinExistence type="predicted"/>
<dbReference type="OrthoDB" id="2043999at2"/>
<comment type="caution">
    <text evidence="1">The sequence shown here is derived from an EMBL/GenBank/DDBJ whole genome shotgun (WGS) entry which is preliminary data.</text>
</comment>